<comment type="caution">
    <text evidence="1">The sequence shown here is derived from an EMBL/GenBank/DDBJ whole genome shotgun (WGS) entry which is preliminary data.</text>
</comment>
<reference evidence="1 2" key="1">
    <citation type="submission" date="2024-10" db="EMBL/GenBank/DDBJ databases">
        <title>The Natural Products Discovery Center: Release of the First 8490 Sequenced Strains for Exploring Actinobacteria Biosynthetic Diversity.</title>
        <authorList>
            <person name="Kalkreuter E."/>
            <person name="Kautsar S.A."/>
            <person name="Yang D."/>
            <person name="Bader C.D."/>
            <person name="Teijaro C.N."/>
            <person name="Fluegel L."/>
            <person name="Davis C.M."/>
            <person name="Simpson J.R."/>
            <person name="Lauterbach L."/>
            <person name="Steele A.D."/>
            <person name="Gui C."/>
            <person name="Meng S."/>
            <person name="Li G."/>
            <person name="Viehrig K."/>
            <person name="Ye F."/>
            <person name="Su P."/>
            <person name="Kiefer A.F."/>
            <person name="Nichols A."/>
            <person name="Cepeda A.J."/>
            <person name="Yan W."/>
            <person name="Fan B."/>
            <person name="Jiang Y."/>
            <person name="Adhikari A."/>
            <person name="Zheng C.-J."/>
            <person name="Schuster L."/>
            <person name="Cowan T.M."/>
            <person name="Smanski M.J."/>
            <person name="Chevrette M.G."/>
            <person name="De Carvalho L.P.S."/>
            <person name="Shen B."/>
        </authorList>
    </citation>
    <scope>NUCLEOTIDE SEQUENCE [LARGE SCALE GENOMIC DNA]</scope>
    <source>
        <strain evidence="1 2">NPDC006488</strain>
    </source>
</reference>
<evidence type="ECO:0008006" key="3">
    <source>
        <dbReference type="Google" id="ProtNLM"/>
    </source>
</evidence>
<accession>A0ABW6M4V0</accession>
<dbReference type="RefSeq" id="WP_388107600.1">
    <property type="nucleotide sequence ID" value="NZ_JBIAHM010000006.1"/>
</dbReference>
<keyword evidence="2" id="KW-1185">Reference proteome</keyword>
<evidence type="ECO:0000313" key="1">
    <source>
        <dbReference type="EMBL" id="MFE9600839.1"/>
    </source>
</evidence>
<dbReference type="PROSITE" id="PS51257">
    <property type="entry name" value="PROKAR_LIPOPROTEIN"/>
    <property type="match status" value="1"/>
</dbReference>
<dbReference type="EMBL" id="JBIAHM010000006">
    <property type="protein sequence ID" value="MFE9600839.1"/>
    <property type="molecule type" value="Genomic_DNA"/>
</dbReference>
<proteinExistence type="predicted"/>
<gene>
    <name evidence="1" type="ORF">ACFYNQ_19995</name>
</gene>
<dbReference type="Proteomes" id="UP001601303">
    <property type="component" value="Unassembled WGS sequence"/>
</dbReference>
<sequence>MTFPLSKSALPTAVAVLAVVLCGCSSKSTPAPEPSSSSKGQAASQVCGSLLSGEPASALERITGSRHFTESSLSLNEKVRSLSEAKQKLLGDSSFEHRGKEFDLCLPVARDELTGGQLTISAQWIKVRAADHTWKSANGWTVFDLAGDGDRDASAPYASAASDTSHLDFRCPVGPGRAKNTALSVVIGTYKLNQIHDTQAPEDLTRIGYGAAVKLAQQVNCLQESKLPASLGDLKKLT</sequence>
<organism evidence="1 2">
    <name type="scientific">Streptomyces hokutonensis</name>
    <dbReference type="NCBI Taxonomy" id="1306990"/>
    <lineage>
        <taxon>Bacteria</taxon>
        <taxon>Bacillati</taxon>
        <taxon>Actinomycetota</taxon>
        <taxon>Actinomycetes</taxon>
        <taxon>Kitasatosporales</taxon>
        <taxon>Streptomycetaceae</taxon>
        <taxon>Streptomyces</taxon>
    </lineage>
</organism>
<name>A0ABW6M4V0_9ACTN</name>
<evidence type="ECO:0000313" key="2">
    <source>
        <dbReference type="Proteomes" id="UP001601303"/>
    </source>
</evidence>
<protein>
    <recommendedName>
        <fullName evidence="3">Lipoprotein</fullName>
    </recommendedName>
</protein>